<evidence type="ECO:0000256" key="5">
    <source>
        <dbReference type="ARBA" id="ARBA00022989"/>
    </source>
</evidence>
<keyword evidence="4" id="KW-0029">Amino-acid transport</keyword>
<dbReference type="AlphaFoldDB" id="A0A8H7QPV2"/>
<feature type="transmembrane region" description="Helical" evidence="7">
    <location>
        <begin position="386"/>
        <end position="406"/>
    </location>
</feature>
<feature type="transmembrane region" description="Helical" evidence="7">
    <location>
        <begin position="465"/>
        <end position="484"/>
    </location>
</feature>
<dbReference type="InterPro" id="IPR004841">
    <property type="entry name" value="AA-permease/SLC12A_dom"/>
</dbReference>
<evidence type="ECO:0000313" key="10">
    <source>
        <dbReference type="Proteomes" id="UP000603453"/>
    </source>
</evidence>
<dbReference type="InterPro" id="IPR004840">
    <property type="entry name" value="Amino_acid_permease_CS"/>
</dbReference>
<dbReference type="PIRSF" id="PIRSF006060">
    <property type="entry name" value="AA_transporter"/>
    <property type="match status" value="1"/>
</dbReference>
<evidence type="ECO:0000256" key="4">
    <source>
        <dbReference type="ARBA" id="ARBA00022970"/>
    </source>
</evidence>
<evidence type="ECO:0000256" key="7">
    <source>
        <dbReference type="SAM" id="Phobius"/>
    </source>
</evidence>
<proteinExistence type="predicted"/>
<feature type="transmembrane region" description="Helical" evidence="7">
    <location>
        <begin position="302"/>
        <end position="326"/>
    </location>
</feature>
<feature type="transmembrane region" description="Helical" evidence="7">
    <location>
        <begin position="359"/>
        <end position="380"/>
    </location>
</feature>
<keyword evidence="10" id="KW-1185">Reference proteome</keyword>
<dbReference type="EMBL" id="JAEPRD010000146">
    <property type="protein sequence ID" value="KAG2196451.1"/>
    <property type="molecule type" value="Genomic_DNA"/>
</dbReference>
<feature type="transmembrane region" description="Helical" evidence="7">
    <location>
        <begin position="178"/>
        <end position="198"/>
    </location>
</feature>
<protein>
    <recommendedName>
        <fullName evidence="8">Amino acid permease/ SLC12A domain-containing protein</fullName>
    </recommendedName>
</protein>
<accession>A0A8H7QPV2</accession>
<feature type="transmembrane region" description="Helical" evidence="7">
    <location>
        <begin position="39"/>
        <end position="57"/>
    </location>
</feature>
<evidence type="ECO:0000259" key="8">
    <source>
        <dbReference type="Pfam" id="PF00324"/>
    </source>
</evidence>
<keyword evidence="2" id="KW-0813">Transport</keyword>
<feature type="transmembrane region" description="Helical" evidence="7">
    <location>
        <begin position="261"/>
        <end position="282"/>
    </location>
</feature>
<dbReference type="Gene3D" id="1.20.1740.10">
    <property type="entry name" value="Amino acid/polyamine transporter I"/>
    <property type="match status" value="1"/>
</dbReference>
<dbReference type="OrthoDB" id="3900342at2759"/>
<dbReference type="PROSITE" id="PS00218">
    <property type="entry name" value="AMINO_ACID_PERMEASE_1"/>
    <property type="match status" value="1"/>
</dbReference>
<feature type="transmembrane region" description="Helical" evidence="7">
    <location>
        <begin position="427"/>
        <end position="453"/>
    </location>
</feature>
<evidence type="ECO:0000313" key="9">
    <source>
        <dbReference type="EMBL" id="KAG2196451.1"/>
    </source>
</evidence>
<evidence type="ECO:0000256" key="2">
    <source>
        <dbReference type="ARBA" id="ARBA00022448"/>
    </source>
</evidence>
<dbReference type="GO" id="GO:0016020">
    <property type="term" value="C:membrane"/>
    <property type="evidence" value="ECO:0007669"/>
    <property type="project" value="UniProtKB-SubCell"/>
</dbReference>
<feature type="domain" description="Amino acid permease/ SLC12A" evidence="8">
    <location>
        <begin position="38"/>
        <end position="491"/>
    </location>
</feature>
<sequence length="534" mass="57769">MNTEKAHSIVMDNTESCLSNDTTVTPKNTLHRGLKARHIQMIALGGTIGTGLFMASGKAISSGGPGGALVAYAIVGLLVFCVMMSLGEMAAFIPVSGSFAHYAKRFVDPSLGFMLGWIYWVNWSVGVAVELTGVAMIMEFWVKNIPSVVWSIICLVLLVIINVFSVKGYGEVEYWISLVKIITVIIFIIVGICVDTGAVGGNPIGVKNFHLEGGAFPFGFLGVFNVFITAAFSFNGVEIVGITAGESQNPHKTVPSAVKQVFFRIVLFYILSMLIIGLVIPYTDPDLLKGSGNVAVSPFTLVFRKAGAAWAADLMNAIILITMISAGNSGVYSSSRTLLALAQDGSAPRFFTRVNRWGIPIYSVLATCGIGCLAFLTSLFSSGVVFNWLTALPSVAGLIVWVTISITHIRFRMGLKAQGKLVSSLPYAAPFFPFGDIFVIIVGCIVIGGQGYQTFLPPIDPKNCVSSYLSVMFCIVLYFGHKLIKRPAFVKTLEMDFETGTLQDDVLSVKEEDIEEEALPKWRRAWNKVIDIIA</sequence>
<dbReference type="PANTHER" id="PTHR43341:SF1">
    <property type="entry name" value="GENERAL AMINO-ACID PERMEASE GAP1"/>
    <property type="match status" value="1"/>
</dbReference>
<name>A0A8H7QPV2_9FUNG</name>
<organism evidence="9 10">
    <name type="scientific">Mucor saturninus</name>
    <dbReference type="NCBI Taxonomy" id="64648"/>
    <lineage>
        <taxon>Eukaryota</taxon>
        <taxon>Fungi</taxon>
        <taxon>Fungi incertae sedis</taxon>
        <taxon>Mucoromycota</taxon>
        <taxon>Mucoromycotina</taxon>
        <taxon>Mucoromycetes</taxon>
        <taxon>Mucorales</taxon>
        <taxon>Mucorineae</taxon>
        <taxon>Mucoraceae</taxon>
        <taxon>Mucor</taxon>
    </lineage>
</organism>
<dbReference type="PANTHER" id="PTHR43341">
    <property type="entry name" value="AMINO ACID PERMEASE"/>
    <property type="match status" value="1"/>
</dbReference>
<keyword evidence="3 7" id="KW-0812">Transmembrane</keyword>
<evidence type="ECO:0000256" key="3">
    <source>
        <dbReference type="ARBA" id="ARBA00022692"/>
    </source>
</evidence>
<comment type="subcellular location">
    <subcellularLocation>
        <location evidence="1">Membrane</location>
        <topology evidence="1">Multi-pass membrane protein</topology>
    </subcellularLocation>
</comment>
<feature type="transmembrane region" description="Helical" evidence="7">
    <location>
        <begin position="117"/>
        <end position="142"/>
    </location>
</feature>
<reference evidence="9" key="1">
    <citation type="submission" date="2020-12" db="EMBL/GenBank/DDBJ databases">
        <title>Metabolic potential, ecology and presence of endohyphal bacteria is reflected in genomic diversity of Mucoromycotina.</title>
        <authorList>
            <person name="Muszewska A."/>
            <person name="Okrasinska A."/>
            <person name="Steczkiewicz K."/>
            <person name="Drgas O."/>
            <person name="Orlowska M."/>
            <person name="Perlinska-Lenart U."/>
            <person name="Aleksandrzak-Piekarczyk T."/>
            <person name="Szatraj K."/>
            <person name="Zielenkiewicz U."/>
            <person name="Pilsyk S."/>
            <person name="Malc E."/>
            <person name="Mieczkowski P."/>
            <person name="Kruszewska J.S."/>
            <person name="Biernat P."/>
            <person name="Pawlowska J."/>
        </authorList>
    </citation>
    <scope>NUCLEOTIDE SEQUENCE</scope>
    <source>
        <strain evidence="9">WA0000017839</strain>
    </source>
</reference>
<keyword evidence="5 7" id="KW-1133">Transmembrane helix</keyword>
<keyword evidence="6 7" id="KW-0472">Membrane</keyword>
<feature type="transmembrane region" description="Helical" evidence="7">
    <location>
        <begin position="69"/>
        <end position="96"/>
    </location>
</feature>
<feature type="transmembrane region" description="Helical" evidence="7">
    <location>
        <begin position="218"/>
        <end position="240"/>
    </location>
</feature>
<dbReference type="InterPro" id="IPR050524">
    <property type="entry name" value="APC_YAT"/>
</dbReference>
<gene>
    <name evidence="9" type="ORF">INT47_012652</name>
</gene>
<feature type="transmembrane region" description="Helical" evidence="7">
    <location>
        <begin position="148"/>
        <end position="166"/>
    </location>
</feature>
<dbReference type="Proteomes" id="UP000603453">
    <property type="component" value="Unassembled WGS sequence"/>
</dbReference>
<comment type="caution">
    <text evidence="9">The sequence shown here is derived from an EMBL/GenBank/DDBJ whole genome shotgun (WGS) entry which is preliminary data.</text>
</comment>
<dbReference type="GO" id="GO:0015171">
    <property type="term" value="F:amino acid transmembrane transporter activity"/>
    <property type="evidence" value="ECO:0007669"/>
    <property type="project" value="TreeGrafter"/>
</dbReference>
<dbReference type="Pfam" id="PF00324">
    <property type="entry name" value="AA_permease"/>
    <property type="match status" value="1"/>
</dbReference>
<dbReference type="FunFam" id="1.20.1740.10:FF:000001">
    <property type="entry name" value="Amino acid permease"/>
    <property type="match status" value="1"/>
</dbReference>
<evidence type="ECO:0000256" key="1">
    <source>
        <dbReference type="ARBA" id="ARBA00004141"/>
    </source>
</evidence>
<evidence type="ECO:0000256" key="6">
    <source>
        <dbReference type="ARBA" id="ARBA00023136"/>
    </source>
</evidence>